<organism evidence="2 3">
    <name type="scientific">Somion occarium</name>
    <dbReference type="NCBI Taxonomy" id="3059160"/>
    <lineage>
        <taxon>Eukaryota</taxon>
        <taxon>Fungi</taxon>
        <taxon>Dikarya</taxon>
        <taxon>Basidiomycota</taxon>
        <taxon>Agaricomycotina</taxon>
        <taxon>Agaricomycetes</taxon>
        <taxon>Polyporales</taxon>
        <taxon>Cerrenaceae</taxon>
        <taxon>Somion</taxon>
    </lineage>
</organism>
<gene>
    <name evidence="2" type="ORF">GFSPODELE1_LOCUS2736</name>
</gene>
<dbReference type="EMBL" id="OZ037954">
    <property type="protein sequence ID" value="CAL1699561.1"/>
    <property type="molecule type" value="Genomic_DNA"/>
</dbReference>
<name>A0ABP1CV68_9APHY</name>
<evidence type="ECO:0000313" key="3">
    <source>
        <dbReference type="Proteomes" id="UP001497453"/>
    </source>
</evidence>
<evidence type="ECO:0000256" key="1">
    <source>
        <dbReference type="SAM" id="MobiDB-lite"/>
    </source>
</evidence>
<accession>A0ABP1CV68</accession>
<reference evidence="3" key="1">
    <citation type="submission" date="2024-04" db="EMBL/GenBank/DDBJ databases">
        <authorList>
            <person name="Shaw F."/>
            <person name="Minotto A."/>
        </authorList>
    </citation>
    <scope>NUCLEOTIDE SEQUENCE [LARGE SCALE GENOMIC DNA]</scope>
</reference>
<protein>
    <submittedName>
        <fullName evidence="2">Uncharacterized protein</fullName>
    </submittedName>
</protein>
<proteinExistence type="predicted"/>
<dbReference type="Proteomes" id="UP001497453">
    <property type="component" value="Chromosome 11"/>
</dbReference>
<keyword evidence="3" id="KW-1185">Reference proteome</keyword>
<feature type="region of interest" description="Disordered" evidence="1">
    <location>
        <begin position="194"/>
        <end position="214"/>
    </location>
</feature>
<evidence type="ECO:0000313" key="2">
    <source>
        <dbReference type="EMBL" id="CAL1699561.1"/>
    </source>
</evidence>
<sequence length="214" mass="23474">MNHNQHPSIPIVESRAEATATQRTAHGRQAGAKCRHDLTAPGKAVRDAFYQECSLTAQSQALLAKMEEVAEKIRACEGCGFYTKRHLLKWMQAKKKGDSQVLWSTPMLHSTMETNVVQAAGTDSTAVSEYDSPKGSLDAFAEEEGLEGVKDARTVGTRPCLPPSPSPPALSCCNFGARITSHYNQMLIFSVTSNEEEEEAAEPPSFRLRPVHTW</sequence>